<reference evidence="1 2" key="1">
    <citation type="submission" date="2020-08" db="EMBL/GenBank/DDBJ databases">
        <title>Genome public.</title>
        <authorList>
            <person name="Liu C."/>
            <person name="Sun Q."/>
        </authorList>
    </citation>
    <scope>NUCLEOTIDE SEQUENCE [LARGE SCALE GENOMIC DNA]</scope>
    <source>
        <strain evidence="1 2">NSJ-36</strain>
    </source>
</reference>
<dbReference type="EMBL" id="JACOOY010000022">
    <property type="protein sequence ID" value="MBC5666215.1"/>
    <property type="molecule type" value="Genomic_DNA"/>
</dbReference>
<evidence type="ECO:0000313" key="2">
    <source>
        <dbReference type="Proteomes" id="UP000647235"/>
    </source>
</evidence>
<dbReference type="RefSeq" id="WP_186856195.1">
    <property type="nucleotide sequence ID" value="NZ_JACOOY010000022.1"/>
</dbReference>
<name>A0ABR7EXZ7_9FIRM</name>
<accession>A0ABR7EXZ7</accession>
<dbReference type="Proteomes" id="UP000647235">
    <property type="component" value="Unassembled WGS sequence"/>
</dbReference>
<organism evidence="1 2">
    <name type="scientific">Dorea hominis</name>
    <dbReference type="NCBI Taxonomy" id="2763040"/>
    <lineage>
        <taxon>Bacteria</taxon>
        <taxon>Bacillati</taxon>
        <taxon>Bacillota</taxon>
        <taxon>Clostridia</taxon>
        <taxon>Lachnospirales</taxon>
        <taxon>Lachnospiraceae</taxon>
        <taxon>Dorea</taxon>
    </lineage>
</organism>
<dbReference type="InterPro" id="IPR036388">
    <property type="entry name" value="WH-like_DNA-bd_sf"/>
</dbReference>
<protein>
    <recommendedName>
        <fullName evidence="3">Replication protein</fullName>
    </recommendedName>
</protein>
<comment type="caution">
    <text evidence="1">The sequence shown here is derived from an EMBL/GenBank/DDBJ whole genome shotgun (WGS) entry which is preliminary data.</text>
</comment>
<proteinExistence type="predicted"/>
<evidence type="ECO:0008006" key="3">
    <source>
        <dbReference type="Google" id="ProtNLM"/>
    </source>
</evidence>
<keyword evidence="2" id="KW-1185">Reference proteome</keyword>
<evidence type="ECO:0000313" key="1">
    <source>
        <dbReference type="EMBL" id="MBC5666215.1"/>
    </source>
</evidence>
<gene>
    <name evidence="1" type="ORF">H8S07_13340</name>
</gene>
<dbReference type="Gene3D" id="1.10.10.10">
    <property type="entry name" value="Winged helix-like DNA-binding domain superfamily/Winged helix DNA-binding domain"/>
    <property type="match status" value="1"/>
</dbReference>
<sequence length="275" mass="32745">MRIKYSLLPKLRNLTNKEMDFFLCIAKVQDISGNIYGVHYKYICKKTGMCKQSFYNSLRSLSEKGIITYEKKTESDYDIVILRNDFSYPESFKEGYVNLHRQVFHQKKFQKLKANEKYLLMELLKRTHENRSSYQVGVHNFYKIFREMLGVTSRVLRYYIHSLKEFFSIGIKDKKYYMTYRHSVFSPMQKQGVEEQEFEYFVATECRRNRLQSTQQELADTANLLKQYRPMLKEEGKSLNALKRMLASAIRINGENGNLLNCRYVHKILKQSIIG</sequence>